<gene>
    <name evidence="1" type="ORF">CLV44_105124</name>
</gene>
<organism evidence="1 2">
    <name type="scientific">Marinobacterium halophilum</name>
    <dbReference type="NCBI Taxonomy" id="267374"/>
    <lineage>
        <taxon>Bacteria</taxon>
        <taxon>Pseudomonadati</taxon>
        <taxon>Pseudomonadota</taxon>
        <taxon>Gammaproteobacteria</taxon>
        <taxon>Oceanospirillales</taxon>
        <taxon>Oceanospirillaceae</taxon>
        <taxon>Marinobacterium</taxon>
    </lineage>
</organism>
<evidence type="ECO:0000313" key="2">
    <source>
        <dbReference type="Proteomes" id="UP000242133"/>
    </source>
</evidence>
<sequence length="68" mass="7973">MEHSCQQCHLLLCTGKRHPDLHTISYLHQSELAKCDICSTYYLHERNHWEFLPTLPNTPNSNNTHSNI</sequence>
<keyword evidence="2" id="KW-1185">Reference proteome</keyword>
<evidence type="ECO:0000313" key="1">
    <source>
        <dbReference type="EMBL" id="PSL15230.1"/>
    </source>
</evidence>
<accession>A0A2P8F0I2</accession>
<comment type="caution">
    <text evidence="1">The sequence shown here is derived from an EMBL/GenBank/DDBJ whole genome shotgun (WGS) entry which is preliminary data.</text>
</comment>
<dbReference type="AlphaFoldDB" id="A0A2P8F0I2"/>
<name>A0A2P8F0I2_9GAMM</name>
<dbReference type="Proteomes" id="UP000242133">
    <property type="component" value="Unassembled WGS sequence"/>
</dbReference>
<protein>
    <submittedName>
        <fullName evidence="1">Uncharacterized protein</fullName>
    </submittedName>
</protein>
<proteinExistence type="predicted"/>
<dbReference type="EMBL" id="PYGI01000005">
    <property type="protein sequence ID" value="PSL15230.1"/>
    <property type="molecule type" value="Genomic_DNA"/>
</dbReference>
<reference evidence="1 2" key="1">
    <citation type="submission" date="2018-03" db="EMBL/GenBank/DDBJ databases">
        <title>Genomic Encyclopedia of Archaeal and Bacterial Type Strains, Phase II (KMG-II): from individual species to whole genera.</title>
        <authorList>
            <person name="Goeker M."/>
        </authorList>
    </citation>
    <scope>NUCLEOTIDE SEQUENCE [LARGE SCALE GENOMIC DNA]</scope>
    <source>
        <strain evidence="1 2">DSM 17586</strain>
    </source>
</reference>